<dbReference type="Proteomes" id="UP000766550">
    <property type="component" value="Unassembled WGS sequence"/>
</dbReference>
<gene>
    <name evidence="3" type="ORF">KTS45_09475</name>
</gene>
<dbReference type="RefSeq" id="WP_164509631.1">
    <property type="nucleotide sequence ID" value="NZ_JAHQXF010000001.1"/>
</dbReference>
<dbReference type="AlphaFoldDB" id="A0A8J8C3F1"/>
<feature type="compositionally biased region" description="Acidic residues" evidence="1">
    <location>
        <begin position="1"/>
        <end position="10"/>
    </location>
</feature>
<dbReference type="OrthoDB" id="286231at2157"/>
<name>A0A8J8C3F1_9EURY</name>
<evidence type="ECO:0000259" key="2">
    <source>
        <dbReference type="Pfam" id="PF19099"/>
    </source>
</evidence>
<accession>A0A8J8C3F1</accession>
<sequence>MSMGAYDDDEHERRERKNTEVDTSDDDDRTAYHGTVTYGDEESTEELLDQFKQINSE</sequence>
<dbReference type="Pfam" id="PF19099">
    <property type="entry name" value="DUF5786"/>
    <property type="match status" value="1"/>
</dbReference>
<comment type="caution">
    <text evidence="3">The sequence shown here is derived from an EMBL/GenBank/DDBJ whole genome shotgun (WGS) entry which is preliminary data.</text>
</comment>
<protein>
    <recommendedName>
        <fullName evidence="2">DUF5786 domain-containing protein</fullName>
    </recommendedName>
</protein>
<feature type="compositionally biased region" description="Basic and acidic residues" evidence="1">
    <location>
        <begin position="11"/>
        <end position="20"/>
    </location>
</feature>
<feature type="region of interest" description="Disordered" evidence="1">
    <location>
        <begin position="1"/>
        <end position="57"/>
    </location>
</feature>
<keyword evidence="4" id="KW-1185">Reference proteome</keyword>
<dbReference type="InterPro" id="IPR043902">
    <property type="entry name" value="DUF5786"/>
</dbReference>
<evidence type="ECO:0000313" key="4">
    <source>
        <dbReference type="Proteomes" id="UP000766550"/>
    </source>
</evidence>
<reference evidence="3 4" key="1">
    <citation type="submission" date="2021-06" db="EMBL/GenBank/DDBJ databases">
        <title>New haloarchaea isolates fom saline soil.</title>
        <authorList>
            <person name="Duran-Viseras A."/>
            <person name="Sanchez-Porro C.S."/>
            <person name="Ventosa A."/>
        </authorList>
    </citation>
    <scope>NUCLEOTIDE SEQUENCE [LARGE SCALE GENOMIC DNA]</scope>
    <source>
        <strain evidence="3 4">JCM 183640</strain>
    </source>
</reference>
<proteinExistence type="predicted"/>
<feature type="compositionally biased region" description="Acidic residues" evidence="1">
    <location>
        <begin position="39"/>
        <end position="48"/>
    </location>
</feature>
<dbReference type="EMBL" id="JAHQXF010000001">
    <property type="protein sequence ID" value="MBV0924431.1"/>
    <property type="molecule type" value="Genomic_DNA"/>
</dbReference>
<evidence type="ECO:0000313" key="3">
    <source>
        <dbReference type="EMBL" id="MBV0924431.1"/>
    </source>
</evidence>
<feature type="domain" description="DUF5786" evidence="2">
    <location>
        <begin position="3"/>
        <end position="55"/>
    </location>
</feature>
<organism evidence="3 4">
    <name type="scientific">Haloarcula limicola</name>
    <dbReference type="NCBI Taxonomy" id="1429915"/>
    <lineage>
        <taxon>Archaea</taxon>
        <taxon>Methanobacteriati</taxon>
        <taxon>Methanobacteriota</taxon>
        <taxon>Stenosarchaea group</taxon>
        <taxon>Halobacteria</taxon>
        <taxon>Halobacteriales</taxon>
        <taxon>Haloarculaceae</taxon>
        <taxon>Haloarcula</taxon>
    </lineage>
</organism>
<evidence type="ECO:0000256" key="1">
    <source>
        <dbReference type="SAM" id="MobiDB-lite"/>
    </source>
</evidence>